<dbReference type="CDD" id="cd02042">
    <property type="entry name" value="ParAB_family"/>
    <property type="match status" value="1"/>
</dbReference>
<organism evidence="2 3">
    <name type="scientific">Lachnoanaerobaculum gingivalis</name>
    <dbReference type="NCBI Taxonomy" id="2490855"/>
    <lineage>
        <taxon>Bacteria</taxon>
        <taxon>Bacillati</taxon>
        <taxon>Bacillota</taxon>
        <taxon>Clostridia</taxon>
        <taxon>Lachnospirales</taxon>
        <taxon>Lachnospiraceae</taxon>
        <taxon>Lachnoanaerobaculum</taxon>
    </lineage>
</organism>
<sequence length="296" mass="34164">MCKIIFIGNYKGGVGKTTTTLNLAKYFADFDERVLTIDLDPQSSLSEIQVLRHSTLESLDRIPDCETLNYIFDLSIKRIKRYPSLNLKFTDTVVKKANNYSFIPTSLFYRKGIGLDVLAIDMEDRIEYLSILKDYIDTLKNDFDYILIDCPPSSNLITQSAFLMSDYYLIPTVLDSISTNGVIHYIKTVKETYKKYCGNSNDDSILFKHYFGKEPELIGIFYNLIRKQVNYDSADKEFREALLRENIETTIFETEVNNFIDIARSTEVGEVSKVRKDFEDLAKNVLNRVKKMQVAP</sequence>
<dbReference type="PANTHER" id="PTHR13696">
    <property type="entry name" value="P-LOOP CONTAINING NUCLEOSIDE TRIPHOSPHATE HYDROLASE"/>
    <property type="match status" value="1"/>
</dbReference>
<keyword evidence="3" id="KW-1185">Reference proteome</keyword>
<dbReference type="AlphaFoldDB" id="A0A3P3R0G3"/>
<dbReference type="InterPro" id="IPR025669">
    <property type="entry name" value="AAA_dom"/>
</dbReference>
<evidence type="ECO:0000313" key="2">
    <source>
        <dbReference type="EMBL" id="RRJ26947.1"/>
    </source>
</evidence>
<feature type="domain" description="AAA" evidence="1">
    <location>
        <begin position="3"/>
        <end position="195"/>
    </location>
</feature>
<dbReference type="EMBL" id="RRCO01000001">
    <property type="protein sequence ID" value="RRJ26947.1"/>
    <property type="molecule type" value="Genomic_DNA"/>
</dbReference>
<accession>A0A3P3R0G3</accession>
<dbReference type="Pfam" id="PF13614">
    <property type="entry name" value="AAA_31"/>
    <property type="match status" value="1"/>
</dbReference>
<evidence type="ECO:0000259" key="1">
    <source>
        <dbReference type="Pfam" id="PF13614"/>
    </source>
</evidence>
<dbReference type="PANTHER" id="PTHR13696:SF99">
    <property type="entry name" value="COBYRINIC ACID AC-DIAMIDE SYNTHASE"/>
    <property type="match status" value="1"/>
</dbReference>
<dbReference type="Gene3D" id="3.40.50.300">
    <property type="entry name" value="P-loop containing nucleotide triphosphate hydrolases"/>
    <property type="match status" value="1"/>
</dbReference>
<comment type="caution">
    <text evidence="2">The sequence shown here is derived from an EMBL/GenBank/DDBJ whole genome shotgun (WGS) entry which is preliminary data.</text>
</comment>
<protein>
    <recommendedName>
        <fullName evidence="1">AAA domain-containing protein</fullName>
    </recommendedName>
</protein>
<reference evidence="2 3" key="1">
    <citation type="submission" date="2018-11" db="EMBL/GenBank/DDBJ databases">
        <title>Genome sequencing of Lachnoanaerobaculum sp. KCOM 2030 (= ChDC B114).</title>
        <authorList>
            <person name="Kook J.-K."/>
            <person name="Park S.-N."/>
            <person name="Lim Y.K."/>
        </authorList>
    </citation>
    <scope>NUCLEOTIDE SEQUENCE [LARGE SCALE GENOMIC DNA]</scope>
    <source>
        <strain evidence="2 3">KCOM 2030</strain>
    </source>
</reference>
<evidence type="ECO:0000313" key="3">
    <source>
        <dbReference type="Proteomes" id="UP000272490"/>
    </source>
</evidence>
<dbReference type="InterPro" id="IPR027417">
    <property type="entry name" value="P-loop_NTPase"/>
</dbReference>
<dbReference type="OrthoDB" id="9815116at2"/>
<proteinExistence type="predicted"/>
<dbReference type="Proteomes" id="UP000272490">
    <property type="component" value="Unassembled WGS sequence"/>
</dbReference>
<name>A0A3P3R0G3_9FIRM</name>
<dbReference type="SUPFAM" id="SSF52540">
    <property type="entry name" value="P-loop containing nucleoside triphosphate hydrolases"/>
    <property type="match status" value="1"/>
</dbReference>
<dbReference type="InterPro" id="IPR050678">
    <property type="entry name" value="DNA_Partitioning_ATPase"/>
</dbReference>
<gene>
    <name evidence="2" type="ORF">EHV10_02760</name>
</gene>
<dbReference type="RefSeq" id="WP_128673306.1">
    <property type="nucleotide sequence ID" value="NZ_RRCO01000001.1"/>
</dbReference>